<dbReference type="InterPro" id="IPR002048">
    <property type="entry name" value="EF_hand_dom"/>
</dbReference>
<feature type="domain" description="EF-hand" evidence="10">
    <location>
        <begin position="616"/>
        <end position="651"/>
    </location>
</feature>
<sequence>MSMPLRSIPVPRPRPHTYSFRVPTAFYLLAGLATGFAIVSLSHRYYFRHRYHHRPANDLDDPGLLTASSLNSSRTRRQRRRRRRSERLEDLQGFQDGATGAGADDESDIVIPNPVSPADSEDEDEESALGALFSEDGNEDSKNLLSLLYAIAEDQARKGGITCNKCNASPIRGLRYKCANCVDFDLCETCEAGDNHVKTHVFLKIRIPIPPLANPRSALLPAFYPELVHFYSPHPGKDINGSSLNWDKLRELQKKTHFDQVELEALYEQFKSLSTVEEGDGGIDKETFEQCLGPLGLEKNLITERIFSFFDQDGDAVIDFGELVCGLSILSKGNLDEKIKCWWRFYSIIEEFVGWEAWFLCKLCGLWFYVPQFLIPLLYPPYPPTIDAFKGYDLDGDGFISREELSKMFKAYFYLSMELVRDVVKAMEDDMMDSFEFQASQPVSSAFTAAIPQPPVDDTREPHTRGDDDADAVDDANRFPQKENYFRELARTEEGVESSSSSSSSSWTPAPAAAAAGVLSSSASSVPAQRRRSSSTALASSSSIIPHRRIPAIDTHPRSLTASPASPSSSAPTPSTVSSPYLPAVGSGGVLSLYPDPPRKPWEEKFPIMESMSQDAIEEMVEKTFKSIETKREGFISYEEFRVFVQTDSSIVSWFEALGTVF</sequence>
<comment type="caution">
    <text evidence="11">The sequence shown here is derived from an EMBL/GenBank/DDBJ whole genome shotgun (WGS) entry which is preliminary data.</text>
</comment>
<evidence type="ECO:0000256" key="4">
    <source>
        <dbReference type="ARBA" id="ARBA00022833"/>
    </source>
</evidence>
<feature type="compositionally biased region" description="Basic and acidic residues" evidence="7">
    <location>
        <begin position="475"/>
        <end position="494"/>
    </location>
</feature>
<keyword evidence="4" id="KW-0862">Zinc</keyword>
<feature type="compositionally biased region" description="Low complexity" evidence="7">
    <location>
        <begin position="497"/>
        <end position="509"/>
    </location>
</feature>
<evidence type="ECO:0000256" key="7">
    <source>
        <dbReference type="SAM" id="MobiDB-lite"/>
    </source>
</evidence>
<dbReference type="InterPro" id="IPR000433">
    <property type="entry name" value="Znf_ZZ"/>
</dbReference>
<feature type="domain" description="EF-hand" evidence="10">
    <location>
        <begin position="387"/>
        <end position="415"/>
    </location>
</feature>
<accession>A0A433D330</accession>
<evidence type="ECO:0000313" key="12">
    <source>
        <dbReference type="Proteomes" id="UP000268093"/>
    </source>
</evidence>
<dbReference type="GO" id="GO:0019722">
    <property type="term" value="P:calcium-mediated signaling"/>
    <property type="evidence" value="ECO:0007669"/>
    <property type="project" value="InterPro"/>
</dbReference>
<keyword evidence="2" id="KW-0677">Repeat</keyword>
<proteinExistence type="predicted"/>
<feature type="region of interest" description="Disordered" evidence="7">
    <location>
        <begin position="57"/>
        <end position="127"/>
    </location>
</feature>
<dbReference type="PANTHER" id="PTHR23056">
    <property type="entry name" value="CALCINEURIN B"/>
    <property type="match status" value="1"/>
</dbReference>
<dbReference type="OrthoDB" id="2122982at2759"/>
<keyword evidence="8" id="KW-0812">Transmembrane</keyword>
<feature type="domain" description="ZZ-type" evidence="9">
    <location>
        <begin position="158"/>
        <end position="210"/>
    </location>
</feature>
<dbReference type="AlphaFoldDB" id="A0A433D330"/>
<feature type="region of interest" description="Disordered" evidence="7">
    <location>
        <begin position="521"/>
        <end position="579"/>
    </location>
</feature>
<gene>
    <name evidence="11" type="ORF">BC936DRAFT_148439</name>
</gene>
<feature type="compositionally biased region" description="Basic residues" evidence="7">
    <location>
        <begin position="74"/>
        <end position="85"/>
    </location>
</feature>
<dbReference type="SUPFAM" id="SSF57850">
    <property type="entry name" value="RING/U-box"/>
    <property type="match status" value="1"/>
</dbReference>
<dbReference type="SMART" id="SM00054">
    <property type="entry name" value="EFh"/>
    <property type="match status" value="3"/>
</dbReference>
<dbReference type="Pfam" id="PF13202">
    <property type="entry name" value="EF-hand_5"/>
    <property type="match status" value="1"/>
</dbReference>
<feature type="compositionally biased region" description="Basic and acidic residues" evidence="7">
    <location>
        <begin position="457"/>
        <end position="467"/>
    </location>
</feature>
<dbReference type="Proteomes" id="UP000268093">
    <property type="component" value="Unassembled WGS sequence"/>
</dbReference>
<dbReference type="CDD" id="cd02340">
    <property type="entry name" value="ZZ_NBR1_like"/>
    <property type="match status" value="1"/>
</dbReference>
<keyword evidence="1" id="KW-0479">Metal-binding</keyword>
<dbReference type="PROSITE" id="PS01357">
    <property type="entry name" value="ZF_ZZ_1"/>
    <property type="match status" value="1"/>
</dbReference>
<dbReference type="PROSITE" id="PS50135">
    <property type="entry name" value="ZF_ZZ_2"/>
    <property type="match status" value="1"/>
</dbReference>
<protein>
    <submittedName>
        <fullName evidence="11">Uncharacterized protein</fullName>
    </submittedName>
</protein>
<dbReference type="PROSITE" id="PS00018">
    <property type="entry name" value="EF_HAND_1"/>
    <property type="match status" value="1"/>
</dbReference>
<evidence type="ECO:0000256" key="6">
    <source>
        <dbReference type="PROSITE-ProRule" id="PRU00228"/>
    </source>
</evidence>
<keyword evidence="12" id="KW-1185">Reference proteome</keyword>
<dbReference type="Pfam" id="PF00569">
    <property type="entry name" value="ZZ"/>
    <property type="match status" value="1"/>
</dbReference>
<keyword evidence="8" id="KW-0472">Membrane</keyword>
<feature type="region of interest" description="Disordered" evidence="7">
    <location>
        <begin position="449"/>
        <end position="509"/>
    </location>
</feature>
<dbReference type="Gene3D" id="1.10.238.10">
    <property type="entry name" value="EF-hand"/>
    <property type="match status" value="2"/>
</dbReference>
<evidence type="ECO:0000256" key="2">
    <source>
        <dbReference type="ARBA" id="ARBA00022737"/>
    </source>
</evidence>
<name>A0A433D330_9FUNG</name>
<dbReference type="InterPro" id="IPR045198">
    <property type="entry name" value="CNBL1-10"/>
</dbReference>
<dbReference type="InterPro" id="IPR018247">
    <property type="entry name" value="EF_Hand_1_Ca_BS"/>
</dbReference>
<dbReference type="PANTHER" id="PTHR23056:SF110">
    <property type="entry name" value="CALMODULIN"/>
    <property type="match status" value="1"/>
</dbReference>
<dbReference type="Gene3D" id="3.30.60.90">
    <property type="match status" value="1"/>
</dbReference>
<dbReference type="GO" id="GO:0005509">
    <property type="term" value="F:calcium ion binding"/>
    <property type="evidence" value="ECO:0007669"/>
    <property type="project" value="InterPro"/>
</dbReference>
<organism evidence="11 12">
    <name type="scientific">Jimgerdemannia flammicorona</name>
    <dbReference type="NCBI Taxonomy" id="994334"/>
    <lineage>
        <taxon>Eukaryota</taxon>
        <taxon>Fungi</taxon>
        <taxon>Fungi incertae sedis</taxon>
        <taxon>Mucoromycota</taxon>
        <taxon>Mucoromycotina</taxon>
        <taxon>Endogonomycetes</taxon>
        <taxon>Endogonales</taxon>
        <taxon>Endogonaceae</taxon>
        <taxon>Jimgerdemannia</taxon>
    </lineage>
</organism>
<dbReference type="GO" id="GO:0008270">
    <property type="term" value="F:zinc ion binding"/>
    <property type="evidence" value="ECO:0007669"/>
    <property type="project" value="UniProtKB-KW"/>
</dbReference>
<dbReference type="PROSITE" id="PS50222">
    <property type="entry name" value="EF_HAND_2"/>
    <property type="match status" value="3"/>
</dbReference>
<evidence type="ECO:0000256" key="5">
    <source>
        <dbReference type="ARBA" id="ARBA00022837"/>
    </source>
</evidence>
<evidence type="ECO:0000256" key="1">
    <source>
        <dbReference type="ARBA" id="ARBA00022723"/>
    </source>
</evidence>
<dbReference type="GO" id="GO:0019900">
    <property type="term" value="F:kinase binding"/>
    <property type="evidence" value="ECO:0007669"/>
    <property type="project" value="InterPro"/>
</dbReference>
<dbReference type="SMART" id="SM00291">
    <property type="entry name" value="ZnF_ZZ"/>
    <property type="match status" value="1"/>
</dbReference>
<evidence type="ECO:0000259" key="10">
    <source>
        <dbReference type="PROSITE" id="PS50222"/>
    </source>
</evidence>
<evidence type="ECO:0000256" key="8">
    <source>
        <dbReference type="SAM" id="Phobius"/>
    </source>
</evidence>
<feature type="domain" description="EF-hand" evidence="10">
    <location>
        <begin position="298"/>
        <end position="333"/>
    </location>
</feature>
<evidence type="ECO:0000256" key="3">
    <source>
        <dbReference type="ARBA" id="ARBA00022771"/>
    </source>
</evidence>
<dbReference type="SUPFAM" id="SSF47473">
    <property type="entry name" value="EF-hand"/>
    <property type="match status" value="1"/>
</dbReference>
<evidence type="ECO:0000259" key="9">
    <source>
        <dbReference type="PROSITE" id="PS50135"/>
    </source>
</evidence>
<keyword evidence="3 6" id="KW-0863">Zinc-finger</keyword>
<keyword evidence="5" id="KW-0106">Calcium</keyword>
<dbReference type="PRINTS" id="PR00450">
    <property type="entry name" value="RECOVERIN"/>
</dbReference>
<dbReference type="EMBL" id="RBNI01007584">
    <property type="protein sequence ID" value="RUP45239.1"/>
    <property type="molecule type" value="Genomic_DNA"/>
</dbReference>
<reference evidence="11 12" key="1">
    <citation type="journal article" date="2018" name="New Phytol.">
        <title>Phylogenomics of Endogonaceae and evolution of mycorrhizas within Mucoromycota.</title>
        <authorList>
            <person name="Chang Y."/>
            <person name="Desiro A."/>
            <person name="Na H."/>
            <person name="Sandor L."/>
            <person name="Lipzen A."/>
            <person name="Clum A."/>
            <person name="Barry K."/>
            <person name="Grigoriev I.V."/>
            <person name="Martin F.M."/>
            <person name="Stajich J.E."/>
            <person name="Smith M.E."/>
            <person name="Bonito G."/>
            <person name="Spatafora J.W."/>
        </authorList>
    </citation>
    <scope>NUCLEOTIDE SEQUENCE [LARGE SCALE GENOMIC DNA]</scope>
    <source>
        <strain evidence="11 12">GMNB39</strain>
    </source>
</reference>
<feature type="compositionally biased region" description="Low complexity" evidence="7">
    <location>
        <begin position="521"/>
        <end position="545"/>
    </location>
</feature>
<evidence type="ECO:0000313" key="11">
    <source>
        <dbReference type="EMBL" id="RUP45239.1"/>
    </source>
</evidence>
<feature type="compositionally biased region" description="Low complexity" evidence="7">
    <location>
        <begin position="559"/>
        <end position="579"/>
    </location>
</feature>
<dbReference type="InterPro" id="IPR011992">
    <property type="entry name" value="EF-hand-dom_pair"/>
</dbReference>
<keyword evidence="8" id="KW-1133">Transmembrane helix</keyword>
<feature type="transmembrane region" description="Helical" evidence="8">
    <location>
        <begin position="20"/>
        <end position="41"/>
    </location>
</feature>
<dbReference type="InterPro" id="IPR043145">
    <property type="entry name" value="Znf_ZZ_sf"/>
</dbReference>